<dbReference type="OrthoDB" id="9154435at2"/>
<sequence>MNLSGKVDGDGWTVTACARESGTEFGCLIGTSVAAPDGVVVREFTHDRNFSTPQEAVLDGLKQGMSWVDLTTSNTICAA</sequence>
<gene>
    <name evidence="1" type="ORF">SAMN05192563_103855</name>
</gene>
<dbReference type="EMBL" id="FPBH01000038">
    <property type="protein sequence ID" value="SFU25583.1"/>
    <property type="molecule type" value="Genomic_DNA"/>
</dbReference>
<protein>
    <recommendedName>
        <fullName evidence="3">UDP-glucose 4-epimerase</fullName>
    </recommendedName>
</protein>
<evidence type="ECO:0000313" key="1">
    <source>
        <dbReference type="EMBL" id="SFU25583.1"/>
    </source>
</evidence>
<dbReference type="RefSeq" id="WP_093645385.1">
    <property type="nucleotide sequence ID" value="NZ_CAJNBE010000013.1"/>
</dbReference>
<evidence type="ECO:0008006" key="3">
    <source>
        <dbReference type="Google" id="ProtNLM"/>
    </source>
</evidence>
<evidence type="ECO:0000313" key="2">
    <source>
        <dbReference type="Proteomes" id="UP000198844"/>
    </source>
</evidence>
<organism evidence="1 2">
    <name type="scientific">Paraburkholderia aspalathi</name>
    <dbReference type="NCBI Taxonomy" id="1324617"/>
    <lineage>
        <taxon>Bacteria</taxon>
        <taxon>Pseudomonadati</taxon>
        <taxon>Pseudomonadota</taxon>
        <taxon>Betaproteobacteria</taxon>
        <taxon>Burkholderiales</taxon>
        <taxon>Burkholderiaceae</taxon>
        <taxon>Paraburkholderia</taxon>
    </lineage>
</organism>
<name>A0A1I7ENU2_9BURK</name>
<reference evidence="1 2" key="1">
    <citation type="submission" date="2016-10" db="EMBL/GenBank/DDBJ databases">
        <authorList>
            <person name="de Groot N.N."/>
        </authorList>
    </citation>
    <scope>NUCLEOTIDE SEQUENCE [LARGE SCALE GENOMIC DNA]</scope>
    <source>
        <strain evidence="1 2">LMG 27731</strain>
    </source>
</reference>
<dbReference type="Proteomes" id="UP000198844">
    <property type="component" value="Unassembled WGS sequence"/>
</dbReference>
<proteinExistence type="predicted"/>
<accession>A0A1I7ENU2</accession>
<dbReference type="AlphaFoldDB" id="A0A1I7ENU2"/>